<name>A0A7W8D3S0_9FIRM</name>
<dbReference type="AlphaFoldDB" id="A0A7W8D3S0"/>
<protein>
    <submittedName>
        <fullName evidence="1">Cobalamin-dependent methionine synthase I</fullName>
    </submittedName>
    <submittedName>
        <fullName evidence="2">Vitamin B12 dependent methionine synthase activation subunit</fullName>
    </submittedName>
</protein>
<dbReference type="Gene3D" id="3.40.109.40">
    <property type="match status" value="1"/>
</dbReference>
<dbReference type="GO" id="GO:0008705">
    <property type="term" value="F:methionine synthase activity"/>
    <property type="evidence" value="ECO:0007669"/>
    <property type="project" value="InterPro"/>
</dbReference>
<organism evidence="1 3">
    <name type="scientific">Faecalicoccus acidiformans</name>
    <dbReference type="NCBI Taxonomy" id="915173"/>
    <lineage>
        <taxon>Bacteria</taxon>
        <taxon>Bacillati</taxon>
        <taxon>Bacillota</taxon>
        <taxon>Erysipelotrichia</taxon>
        <taxon>Erysipelotrichales</taxon>
        <taxon>Erysipelotrichaceae</taxon>
        <taxon>Faecalicoccus</taxon>
    </lineage>
</organism>
<proteinExistence type="predicted"/>
<dbReference type="RefSeq" id="WP_183376559.1">
    <property type="nucleotide sequence ID" value="NZ_JACHHD010000017.1"/>
</dbReference>
<keyword evidence="4" id="KW-1185">Reference proteome</keyword>
<dbReference type="Proteomes" id="UP000775500">
    <property type="component" value="Unassembled WGS sequence"/>
</dbReference>
<evidence type="ECO:0000313" key="3">
    <source>
        <dbReference type="Proteomes" id="UP000521313"/>
    </source>
</evidence>
<dbReference type="InterPro" id="IPR037010">
    <property type="entry name" value="VitB12-dep_Met_synth_activ_sf"/>
</dbReference>
<evidence type="ECO:0000313" key="4">
    <source>
        <dbReference type="Proteomes" id="UP000775500"/>
    </source>
</evidence>
<reference evidence="1 3" key="1">
    <citation type="submission" date="2020-08" db="EMBL/GenBank/DDBJ databases">
        <title>Genomic Encyclopedia of Type Strains, Phase IV (KMG-IV): sequencing the most valuable type-strain genomes for metagenomic binning, comparative biology and taxonomic classification.</title>
        <authorList>
            <person name="Goeker M."/>
        </authorList>
    </citation>
    <scope>NUCLEOTIDE SEQUENCE [LARGE SCALE GENOMIC DNA]</scope>
    <source>
        <strain evidence="1 3">DSM 26963</strain>
    </source>
</reference>
<reference evidence="2 4" key="3">
    <citation type="journal article" date="2021" name="Sci. Rep.">
        <title>The distribution of antibiotic resistance genes in chicken gut microbiota commensals.</title>
        <authorList>
            <person name="Juricova H."/>
            <person name="Matiasovicova J."/>
            <person name="Kubasova T."/>
            <person name="Cejkova D."/>
            <person name="Rychlik I."/>
        </authorList>
    </citation>
    <scope>NUCLEOTIDE SEQUENCE [LARGE SCALE GENOMIC DNA]</scope>
    <source>
        <strain evidence="2 4">An423</strain>
    </source>
</reference>
<gene>
    <name evidence="2" type="ORF">H5982_08380</name>
    <name evidence="1" type="ORF">HNQ43_001586</name>
</gene>
<dbReference type="Proteomes" id="UP000521313">
    <property type="component" value="Unassembled WGS sequence"/>
</dbReference>
<accession>A0A7W8D3S0</accession>
<dbReference type="SUPFAM" id="SSF56507">
    <property type="entry name" value="Methionine synthase activation domain-like"/>
    <property type="match status" value="1"/>
</dbReference>
<sequence length="193" mass="21951">MNVQVSRKEIYRYLGYGNHLPDAEIQELVEQSIEDLQPCSFRSVQKCFSIDVLTENEIWFADIHIRSKDLGKNLKNCTKCVCMAATLGPLPDRLIQRAKILDLSKAVVLQAVGCAMIESYVDQINERIRQDAQNQGYICHPRYSCGYGDFDLNHQKDFIRLLEMPITIGVSLTQGNLMIPNKSVTAVIGWEKK</sequence>
<evidence type="ECO:0000313" key="2">
    <source>
        <dbReference type="EMBL" id="MBM6832103.1"/>
    </source>
</evidence>
<comment type="caution">
    <text evidence="1">The sequence shown here is derived from an EMBL/GenBank/DDBJ whole genome shotgun (WGS) entry which is preliminary data.</text>
</comment>
<reference evidence="2" key="2">
    <citation type="submission" date="2020-08" db="EMBL/GenBank/DDBJ databases">
        <authorList>
            <person name="Cejkova D."/>
            <person name="Kubasova T."/>
            <person name="Jahodarova E."/>
            <person name="Rychlik I."/>
        </authorList>
    </citation>
    <scope>NUCLEOTIDE SEQUENCE</scope>
    <source>
        <strain evidence="2">An423</strain>
    </source>
</reference>
<dbReference type="EMBL" id="JACJLU010000012">
    <property type="protein sequence ID" value="MBM6832103.1"/>
    <property type="molecule type" value="Genomic_DNA"/>
</dbReference>
<dbReference type="EMBL" id="JACHHD010000017">
    <property type="protein sequence ID" value="MBB5185522.1"/>
    <property type="molecule type" value="Genomic_DNA"/>
</dbReference>
<evidence type="ECO:0000313" key="1">
    <source>
        <dbReference type="EMBL" id="MBB5185522.1"/>
    </source>
</evidence>